<dbReference type="AlphaFoldDB" id="A0AAX2EV76"/>
<evidence type="ECO:0000313" key="3">
    <source>
        <dbReference type="EMBL" id="SFT89806.1"/>
    </source>
</evidence>
<feature type="chain" id="PRO_5043455226" description="Tetratricopeptide repeat-containing protein" evidence="1">
    <location>
        <begin position="22"/>
        <end position="243"/>
    </location>
</feature>
<organism evidence="2 5">
    <name type="scientific">Kosakonia radicincitans</name>
    <dbReference type="NCBI Taxonomy" id="283686"/>
    <lineage>
        <taxon>Bacteria</taxon>
        <taxon>Pseudomonadati</taxon>
        <taxon>Pseudomonadota</taxon>
        <taxon>Gammaproteobacteria</taxon>
        <taxon>Enterobacterales</taxon>
        <taxon>Enterobacteriaceae</taxon>
        <taxon>Kosakonia</taxon>
    </lineage>
</organism>
<dbReference type="RefSeq" id="WP_007371232.1">
    <property type="nucleotide sequence ID" value="NZ_FONC01000007.1"/>
</dbReference>
<dbReference type="SUPFAM" id="SSF48452">
    <property type="entry name" value="TPR-like"/>
    <property type="match status" value="1"/>
</dbReference>
<dbReference type="EMBL" id="FPAV01000006">
    <property type="protein sequence ID" value="SFT89806.1"/>
    <property type="molecule type" value="Genomic_DNA"/>
</dbReference>
<evidence type="ECO:0000313" key="5">
    <source>
        <dbReference type="Proteomes" id="UP000199173"/>
    </source>
</evidence>
<dbReference type="PROSITE" id="PS51257">
    <property type="entry name" value="PROKAR_LIPOPROTEIN"/>
    <property type="match status" value="1"/>
</dbReference>
<dbReference type="Gene3D" id="1.25.40.10">
    <property type="entry name" value="Tetratricopeptide repeat domain"/>
    <property type="match status" value="1"/>
</dbReference>
<dbReference type="EMBL" id="FOYJ01000008">
    <property type="protein sequence ID" value="SFR20789.1"/>
    <property type="molecule type" value="Genomic_DNA"/>
</dbReference>
<evidence type="ECO:0000256" key="1">
    <source>
        <dbReference type="SAM" id="SignalP"/>
    </source>
</evidence>
<keyword evidence="1" id="KW-0732">Signal</keyword>
<gene>
    <name evidence="3" type="ORF">SAMN03159428_02681</name>
    <name evidence="2" type="ORF">SAMN03159514_03417</name>
</gene>
<evidence type="ECO:0000313" key="4">
    <source>
        <dbReference type="Proteomes" id="UP000198760"/>
    </source>
</evidence>
<reference evidence="4 5" key="1">
    <citation type="submission" date="2016-10" db="EMBL/GenBank/DDBJ databases">
        <authorList>
            <person name="Varghese N."/>
            <person name="Submissions S."/>
        </authorList>
    </citation>
    <scope>NUCLEOTIDE SEQUENCE [LARGE SCALE GENOMIC DNA]</scope>
    <source>
        <strain evidence="3 4">NFIX06</strain>
        <strain evidence="2 5">NFIX08</strain>
    </source>
</reference>
<dbReference type="Proteomes" id="UP000198760">
    <property type="component" value="Unassembled WGS sequence"/>
</dbReference>
<keyword evidence="4" id="KW-1185">Reference proteome</keyword>
<feature type="signal peptide" evidence="1">
    <location>
        <begin position="1"/>
        <end position="21"/>
    </location>
</feature>
<evidence type="ECO:0000313" key="2">
    <source>
        <dbReference type="EMBL" id="SFR20789.1"/>
    </source>
</evidence>
<accession>A0AAX2EV76</accession>
<dbReference type="Proteomes" id="UP000199173">
    <property type="component" value="Unassembled WGS sequence"/>
</dbReference>
<name>A0AAX2EV76_9ENTR</name>
<dbReference type="InterPro" id="IPR011990">
    <property type="entry name" value="TPR-like_helical_dom_sf"/>
</dbReference>
<proteinExistence type="predicted"/>
<protein>
    <recommendedName>
        <fullName evidence="6">Tetratricopeptide repeat-containing protein</fullName>
    </recommendedName>
</protein>
<evidence type="ECO:0008006" key="6">
    <source>
        <dbReference type="Google" id="ProtNLM"/>
    </source>
</evidence>
<sequence length="243" mass="27176">MVRKYDYGVLMLLLAAFSCQAEITDEEMAADCAKIPGYAKQGELFYKAKNYPKAREAFEQQVAWQEQCDANVQQFDEDKLATAYNNVALTWIREGEYRKAQAWLAIYPDNKKSAYNLSLIKDKLDALPKPTSPSGEYWQYAGRGNFQTFILKPRGGDSWQADWEGAYFGLMAMYSGPNLGEFSEKVTLKEGKGAVVIKDFGMQCTISLALSPDGLKLDARTDNAENCGFGHNVSADGTYLRVN</sequence>
<comment type="caution">
    <text evidence="2">The sequence shown here is derived from an EMBL/GenBank/DDBJ whole genome shotgun (WGS) entry which is preliminary data.</text>
</comment>